<organism evidence="1 2">
    <name type="scientific">Paenibacillus phytohabitans</name>
    <dbReference type="NCBI Taxonomy" id="2654978"/>
    <lineage>
        <taxon>Bacteria</taxon>
        <taxon>Bacillati</taxon>
        <taxon>Bacillota</taxon>
        <taxon>Bacilli</taxon>
        <taxon>Bacillales</taxon>
        <taxon>Paenibacillaceae</taxon>
        <taxon>Paenibacillus</taxon>
    </lineage>
</organism>
<keyword evidence="2" id="KW-1185">Reference proteome</keyword>
<evidence type="ECO:0000313" key="1">
    <source>
        <dbReference type="EMBL" id="NOU84005.1"/>
    </source>
</evidence>
<dbReference type="Proteomes" id="UP000596857">
    <property type="component" value="Unassembled WGS sequence"/>
</dbReference>
<gene>
    <name evidence="1" type="ORF">GC101_34685</name>
</gene>
<dbReference type="EMBL" id="WHOB01000097">
    <property type="protein sequence ID" value="NOU84005.1"/>
    <property type="molecule type" value="Genomic_DNA"/>
</dbReference>
<evidence type="ECO:0000313" key="2">
    <source>
        <dbReference type="Proteomes" id="UP000596857"/>
    </source>
</evidence>
<protein>
    <submittedName>
        <fullName evidence="1">Uncharacterized protein</fullName>
    </submittedName>
</protein>
<reference evidence="1 2" key="1">
    <citation type="submission" date="2019-10" db="EMBL/GenBank/DDBJ databases">
        <title>Description of Paenibacillus terricola sp. nov.</title>
        <authorList>
            <person name="Carlier A."/>
            <person name="Qi S."/>
        </authorList>
    </citation>
    <scope>NUCLEOTIDE SEQUENCE [LARGE SCALE GENOMIC DNA]</scope>
    <source>
        <strain evidence="1 2">LMG 31459</strain>
    </source>
</reference>
<proteinExistence type="predicted"/>
<sequence>MELEERERPPLSPDFNRAQRFNRRNLETTAAGSPNIHRRCEYRLTGDRFIRLTPSCRSHLYNRKRTFSQTQTSTYMSAKMRKTRIAGGERSTC</sequence>
<name>A0ABX1YW99_9BACL</name>
<accession>A0ABX1YW99</accession>
<comment type="caution">
    <text evidence="1">The sequence shown here is derived from an EMBL/GenBank/DDBJ whole genome shotgun (WGS) entry which is preliminary data.</text>
</comment>